<dbReference type="AlphaFoldDB" id="A0A7W6GDV5"/>
<evidence type="ECO:0000256" key="2">
    <source>
        <dbReference type="SAM" id="Phobius"/>
    </source>
</evidence>
<feature type="region of interest" description="Disordered" evidence="1">
    <location>
        <begin position="29"/>
        <end position="78"/>
    </location>
</feature>
<organism evidence="5 6">
    <name type="scientific">Hansschlegelia beijingensis</name>
    <dbReference type="NCBI Taxonomy" id="1133344"/>
    <lineage>
        <taxon>Bacteria</taxon>
        <taxon>Pseudomonadati</taxon>
        <taxon>Pseudomonadota</taxon>
        <taxon>Alphaproteobacteria</taxon>
        <taxon>Hyphomicrobiales</taxon>
        <taxon>Methylopilaceae</taxon>
        <taxon>Hansschlegelia</taxon>
    </lineage>
</organism>
<feature type="compositionally biased region" description="Low complexity" evidence="1">
    <location>
        <begin position="63"/>
        <end position="78"/>
    </location>
</feature>
<feature type="transmembrane region" description="Helical" evidence="2">
    <location>
        <begin position="120"/>
        <end position="142"/>
    </location>
</feature>
<keyword evidence="2" id="KW-0472">Membrane</keyword>
<evidence type="ECO:0000313" key="5">
    <source>
        <dbReference type="EMBL" id="MBB3971418.1"/>
    </source>
</evidence>
<accession>A0A7W6GDV5</accession>
<comment type="caution">
    <text evidence="5">The sequence shown here is derived from an EMBL/GenBank/DDBJ whole genome shotgun (WGS) entry which is preliminary data.</text>
</comment>
<gene>
    <name evidence="5" type="ORF">GGR24_000051</name>
</gene>
<proteinExistence type="predicted"/>
<dbReference type="SUPFAM" id="SSF54427">
    <property type="entry name" value="NTF2-like"/>
    <property type="match status" value="1"/>
</dbReference>
<reference evidence="5 6" key="1">
    <citation type="submission" date="2020-08" db="EMBL/GenBank/DDBJ databases">
        <title>Genomic Encyclopedia of Type Strains, Phase IV (KMG-IV): sequencing the most valuable type-strain genomes for metagenomic binning, comparative biology and taxonomic classification.</title>
        <authorList>
            <person name="Goeker M."/>
        </authorList>
    </citation>
    <scope>NUCLEOTIDE SEQUENCE [LARGE SCALE GENOMIC DNA]</scope>
    <source>
        <strain evidence="5 6">DSM 25481</strain>
    </source>
</reference>
<feature type="transmembrane region" description="Helical" evidence="2">
    <location>
        <begin position="88"/>
        <end position="108"/>
    </location>
</feature>
<dbReference type="Pfam" id="PF04280">
    <property type="entry name" value="Tim44"/>
    <property type="match status" value="1"/>
</dbReference>
<dbReference type="InterPro" id="IPR007379">
    <property type="entry name" value="Tim44-like_dom"/>
</dbReference>
<keyword evidence="6" id="KW-1185">Reference proteome</keyword>
<keyword evidence="3" id="KW-0732">Signal</keyword>
<dbReference type="Gene3D" id="3.10.450.240">
    <property type="match status" value="1"/>
</dbReference>
<dbReference type="SMART" id="SM00978">
    <property type="entry name" value="Tim44"/>
    <property type="match status" value="1"/>
</dbReference>
<dbReference type="PANTHER" id="PTHR41542">
    <property type="entry name" value="BLL5807 PROTEIN"/>
    <property type="match status" value="1"/>
</dbReference>
<feature type="domain" description="Tim44-like" evidence="4">
    <location>
        <begin position="180"/>
        <end position="324"/>
    </location>
</feature>
<dbReference type="RefSeq" id="WP_183393300.1">
    <property type="nucleotide sequence ID" value="NZ_JACIDR010000001.1"/>
</dbReference>
<dbReference type="InterPro" id="IPR032710">
    <property type="entry name" value="NTF2-like_dom_sf"/>
</dbReference>
<protein>
    <submittedName>
        <fullName evidence="5">Putative lipid-binding transport protein (Tim44 family)</fullName>
    </submittedName>
</protein>
<sequence length="326" mass="34011">MPRRLAALAFASLIVGASFAPVDADARAGRSSSFGSRGAKTFSAPPPTATMPNAAPVQRSVTQPGQAAGAQSAAQQAPRRGGMFGGGLGAGLLGGFLGAGLFGMLFGGGLMGGLGSMASIFGLLLQVALIFIAVRLVMGWFARRNSQQQQPAAAAGPSGYRFEAPEERTRGGMFGSTFGGGLGAGAGPASEPVTLEKADFDVFERLLGEVQQAWSDQDITRMRSLATPEMVEVFADDVADDASRGVINRVSDVKLLQGDLAEAWREGGRDYATVAMRYELKDWTEEQGSGRVVDGDRDAPTEAAELWTFVRASGGRWLLSAIQQSA</sequence>
<evidence type="ECO:0000259" key="4">
    <source>
        <dbReference type="SMART" id="SM00978"/>
    </source>
</evidence>
<evidence type="ECO:0000313" key="6">
    <source>
        <dbReference type="Proteomes" id="UP000528964"/>
    </source>
</evidence>
<feature type="compositionally biased region" description="Low complexity" evidence="1">
    <location>
        <begin position="29"/>
        <end position="39"/>
    </location>
</feature>
<feature type="chain" id="PRO_5030542455" evidence="3">
    <location>
        <begin position="21"/>
        <end position="326"/>
    </location>
</feature>
<dbReference type="Proteomes" id="UP000528964">
    <property type="component" value="Unassembled WGS sequence"/>
</dbReference>
<keyword evidence="2" id="KW-1133">Transmembrane helix</keyword>
<dbReference type="PANTHER" id="PTHR41542:SF1">
    <property type="entry name" value="BLL5807 PROTEIN"/>
    <property type="match status" value="1"/>
</dbReference>
<evidence type="ECO:0000256" key="1">
    <source>
        <dbReference type="SAM" id="MobiDB-lite"/>
    </source>
</evidence>
<evidence type="ECO:0000256" key="3">
    <source>
        <dbReference type="SAM" id="SignalP"/>
    </source>
</evidence>
<name>A0A7W6GDV5_9HYPH</name>
<feature type="signal peptide" evidence="3">
    <location>
        <begin position="1"/>
        <end position="20"/>
    </location>
</feature>
<dbReference type="EMBL" id="JACIDR010000001">
    <property type="protein sequence ID" value="MBB3971418.1"/>
    <property type="molecule type" value="Genomic_DNA"/>
</dbReference>
<keyword evidence="2" id="KW-0812">Transmembrane</keyword>